<name>A0A1E3VWM7_9HYPH</name>
<evidence type="ECO:0000256" key="9">
    <source>
        <dbReference type="PIRSR" id="PIRSR000375-1"/>
    </source>
</evidence>
<gene>
    <name evidence="14" type="ORF">AUC68_10450</name>
</gene>
<dbReference type="Gene3D" id="3.30.300.130">
    <property type="entry name" value="Fe-S cluster assembly (FSCA)"/>
    <property type="match status" value="1"/>
</dbReference>
<reference evidence="14 15" key="1">
    <citation type="journal article" date="2016" name="Environ. Microbiol.">
        <title>New Methyloceanibacter diversity from North Sea sediments includes methanotroph containing solely the soluble methane monooxygenase.</title>
        <authorList>
            <person name="Vekeman B."/>
            <person name="Kerckhof F.M."/>
            <person name="Cremers G."/>
            <person name="de Vos P."/>
            <person name="Vandamme P."/>
            <person name="Boon N."/>
            <person name="Op den Camp H.J."/>
            <person name="Heylen K."/>
        </authorList>
    </citation>
    <scope>NUCLEOTIDE SEQUENCE [LARGE SCALE GENOMIC DNA]</scope>
    <source>
        <strain evidence="14 15">R-67174</strain>
    </source>
</reference>
<keyword evidence="6 8" id="KW-0535">Nitrogen fixation</keyword>
<dbReference type="InterPro" id="IPR007419">
    <property type="entry name" value="BFD-like_2Fe2S-bd_dom"/>
</dbReference>
<keyword evidence="15" id="KW-1185">Reference proteome</keyword>
<proteinExistence type="inferred from homology"/>
<evidence type="ECO:0000256" key="5">
    <source>
        <dbReference type="ARBA" id="ARBA00023014"/>
    </source>
</evidence>
<dbReference type="PANTHER" id="PTHR10093">
    <property type="entry name" value="IRON-SULFUR CLUSTER ASSEMBLY ENZYME NIFU HOMOLOG"/>
    <property type="match status" value="1"/>
</dbReference>
<dbReference type="Gene3D" id="3.90.1010.10">
    <property type="match status" value="1"/>
</dbReference>
<evidence type="ECO:0000259" key="12">
    <source>
        <dbReference type="Pfam" id="PF01592"/>
    </source>
</evidence>
<organism evidence="14 15">
    <name type="scientific">Methyloceanibacter methanicus</name>
    <dbReference type="NCBI Taxonomy" id="1774968"/>
    <lineage>
        <taxon>Bacteria</taxon>
        <taxon>Pseudomonadati</taxon>
        <taxon>Pseudomonadota</taxon>
        <taxon>Alphaproteobacteria</taxon>
        <taxon>Hyphomicrobiales</taxon>
        <taxon>Hyphomicrobiaceae</taxon>
        <taxon>Methyloceanibacter</taxon>
    </lineage>
</organism>
<dbReference type="PIRSF" id="PIRSF000375">
    <property type="entry name" value="NifU"/>
    <property type="match status" value="1"/>
</dbReference>
<dbReference type="SUPFAM" id="SSF117916">
    <property type="entry name" value="Fe-S cluster assembly (FSCA) domain-like"/>
    <property type="match status" value="1"/>
</dbReference>
<sequence length="342" mass="36256">MWQCSDKVQDHFLNPRNVGALEQPDAEGQAGTIAYGDALKIAIKVNRDSGVITDARFKSFGCGVSIAAASALTEIIIGRTIDEASAVSDAEIVDYLGGLPEDKMYCAVLGHEALQTAIAHYRGENDAADSSERICKCFPARKAFLERIIRTNKLTSPGQVTNYTKVSGGCQSCKRPIEELLAAVNADMVEEGVLDAAKAYHAPVKATPFMPAKFQMNGNGAPPRPNGVTEANGKSIGPGVPRPNAAPSVGGEAQPTPQGLAAFAKLKPEERIEVVSKAIDELRPYLKADGGDCELVEVKENTAFVKLSGACMGCQMASVTLSGVQQRLIEKTGMPLRVVPVQ</sequence>
<dbReference type="InterPro" id="IPR034904">
    <property type="entry name" value="FSCA_dom_sf"/>
</dbReference>
<dbReference type="SUPFAM" id="SSF82649">
    <property type="entry name" value="SufE/NifU"/>
    <property type="match status" value="1"/>
</dbReference>
<feature type="domain" description="BFD-like [2Fe-2S]-binding" evidence="13">
    <location>
        <begin position="134"/>
        <end position="182"/>
    </location>
</feature>
<dbReference type="OrthoDB" id="9808097at2"/>
<comment type="function">
    <text evidence="8">May be involved in the formation or repair of [Fe-S] clusters present in iron-sulfur proteins.</text>
</comment>
<comment type="cofactor">
    <cofactor evidence="7">
        <name>[2Fe-2S] cluster</name>
        <dbReference type="ChEBI" id="CHEBI:190135"/>
    </cofactor>
</comment>
<comment type="cofactor">
    <cofactor evidence="9">
        <name>Fe cation</name>
        <dbReference type="ChEBI" id="CHEBI:24875"/>
    </cofactor>
    <text evidence="9">Binds 1 Fe cation per subunit.</text>
</comment>
<evidence type="ECO:0000256" key="6">
    <source>
        <dbReference type="ARBA" id="ARBA00023231"/>
    </source>
</evidence>
<dbReference type="GO" id="GO:0051537">
    <property type="term" value="F:2 iron, 2 sulfur cluster binding"/>
    <property type="evidence" value="ECO:0007669"/>
    <property type="project" value="UniProtKB-KW"/>
</dbReference>
<keyword evidence="5 9" id="KW-0411">Iron-sulfur</keyword>
<dbReference type="CDD" id="cd06664">
    <property type="entry name" value="IscU_like"/>
    <property type="match status" value="1"/>
</dbReference>
<dbReference type="STRING" id="1774968.AUC68_10450"/>
<feature type="domain" description="NIF system FeS cluster assembly NifU N-terminal" evidence="12">
    <location>
        <begin position="5"/>
        <end position="125"/>
    </location>
</feature>
<dbReference type="GO" id="GO:0005506">
    <property type="term" value="F:iron ion binding"/>
    <property type="evidence" value="ECO:0007669"/>
    <property type="project" value="InterPro"/>
</dbReference>
<comment type="similarity">
    <text evidence="8">Belongs to the NifU family.</text>
</comment>
<evidence type="ECO:0000259" key="11">
    <source>
        <dbReference type="Pfam" id="PF01106"/>
    </source>
</evidence>
<dbReference type="GO" id="GO:0016226">
    <property type="term" value="P:iron-sulfur cluster assembly"/>
    <property type="evidence" value="ECO:0007669"/>
    <property type="project" value="InterPro"/>
</dbReference>
<protein>
    <recommendedName>
        <fullName evidence="1 8">Nitrogen fixation protein NifU</fullName>
    </recommendedName>
</protein>
<feature type="region of interest" description="Disordered" evidence="10">
    <location>
        <begin position="233"/>
        <end position="254"/>
    </location>
</feature>
<keyword evidence="4 9" id="KW-0408">Iron</keyword>
<dbReference type="Pfam" id="PF04324">
    <property type="entry name" value="Fer2_BFD"/>
    <property type="match status" value="1"/>
</dbReference>
<keyword evidence="2 9" id="KW-0001">2Fe-2S</keyword>
<dbReference type="InterPro" id="IPR041854">
    <property type="entry name" value="BFD-like_2Fe2S-bd_dom_sf"/>
</dbReference>
<dbReference type="Pfam" id="PF01592">
    <property type="entry name" value="NifU_N"/>
    <property type="match status" value="1"/>
</dbReference>
<dbReference type="Pfam" id="PF01106">
    <property type="entry name" value="NifU"/>
    <property type="match status" value="1"/>
</dbReference>
<evidence type="ECO:0000259" key="13">
    <source>
        <dbReference type="Pfam" id="PF04324"/>
    </source>
</evidence>
<accession>A0A1E3VWM7</accession>
<comment type="cofactor">
    <cofactor evidence="9">
        <name>[2Fe-2S] cluster</name>
        <dbReference type="ChEBI" id="CHEBI:190135"/>
    </cofactor>
    <text evidence="9">Binds 1 [2Fe-2S] cluster per subunit.</text>
</comment>
<dbReference type="InterPro" id="IPR016217">
    <property type="entry name" value="N_fixation_NifU"/>
</dbReference>
<evidence type="ECO:0000256" key="2">
    <source>
        <dbReference type="ARBA" id="ARBA00022714"/>
    </source>
</evidence>
<dbReference type="EMBL" id="LPWG01000014">
    <property type="protein sequence ID" value="ODR97934.1"/>
    <property type="molecule type" value="Genomic_DNA"/>
</dbReference>
<evidence type="ECO:0000256" key="4">
    <source>
        <dbReference type="ARBA" id="ARBA00023004"/>
    </source>
</evidence>
<dbReference type="InterPro" id="IPR001075">
    <property type="entry name" value="NIF_FeS_clus_asmbl_NifU_C"/>
</dbReference>
<evidence type="ECO:0000256" key="10">
    <source>
        <dbReference type="SAM" id="MobiDB-lite"/>
    </source>
</evidence>
<evidence type="ECO:0000256" key="7">
    <source>
        <dbReference type="ARBA" id="ARBA00034078"/>
    </source>
</evidence>
<evidence type="ECO:0000313" key="15">
    <source>
        <dbReference type="Proteomes" id="UP000094501"/>
    </source>
</evidence>
<dbReference type="Gene3D" id="1.10.10.1100">
    <property type="entry name" value="BFD-like [2Fe-2S]-binding domain"/>
    <property type="match status" value="1"/>
</dbReference>
<dbReference type="Proteomes" id="UP000094501">
    <property type="component" value="Unassembled WGS sequence"/>
</dbReference>
<feature type="domain" description="NIF system FeS cluster assembly NifU C-terminal" evidence="11">
    <location>
        <begin position="275"/>
        <end position="338"/>
    </location>
</feature>
<feature type="binding site" evidence="9">
    <location>
        <position position="137"/>
    </location>
    <ligand>
        <name>[2Fe-2S] cluster</name>
        <dbReference type="ChEBI" id="CHEBI:190135"/>
    </ligand>
</feature>
<comment type="caution">
    <text evidence="14">The sequence shown here is derived from an EMBL/GenBank/DDBJ whole genome shotgun (WGS) entry which is preliminary data.</text>
</comment>
<feature type="binding site" evidence="9">
    <location>
        <position position="106"/>
    </location>
    <ligand>
        <name>Fe cation</name>
        <dbReference type="ChEBI" id="CHEBI:24875"/>
    </ligand>
</feature>
<keyword evidence="3 9" id="KW-0479">Metal-binding</keyword>
<dbReference type="RefSeq" id="WP_069438263.1">
    <property type="nucleotide sequence ID" value="NZ_LPWG01000014.1"/>
</dbReference>
<feature type="binding site" evidence="9">
    <location>
        <position position="62"/>
    </location>
    <ligand>
        <name>Fe cation</name>
        <dbReference type="ChEBI" id="CHEBI:24875"/>
    </ligand>
</feature>
<feature type="binding site" evidence="9">
    <location>
        <position position="135"/>
    </location>
    <ligand>
        <name>[2Fe-2S] cluster</name>
        <dbReference type="ChEBI" id="CHEBI:190135"/>
    </ligand>
</feature>
<evidence type="ECO:0000313" key="14">
    <source>
        <dbReference type="EMBL" id="ODR97934.1"/>
    </source>
</evidence>
<dbReference type="InterPro" id="IPR002871">
    <property type="entry name" value="NIF_FeS_clus_asmbl_NifU_N"/>
</dbReference>
<feature type="binding site" evidence="9">
    <location>
        <position position="173"/>
    </location>
    <ligand>
        <name>[2Fe-2S] cluster</name>
        <dbReference type="ChEBI" id="CHEBI:190135"/>
    </ligand>
</feature>
<feature type="binding site" evidence="9">
    <location>
        <position position="170"/>
    </location>
    <ligand>
        <name>[2Fe-2S] cluster</name>
        <dbReference type="ChEBI" id="CHEBI:190135"/>
    </ligand>
</feature>
<evidence type="ECO:0000256" key="1">
    <source>
        <dbReference type="ARBA" id="ARBA00015278"/>
    </source>
</evidence>
<evidence type="ECO:0000256" key="8">
    <source>
        <dbReference type="PIRNR" id="PIRNR000375"/>
    </source>
</evidence>
<dbReference type="AlphaFoldDB" id="A0A1E3VWM7"/>
<evidence type="ECO:0000256" key="3">
    <source>
        <dbReference type="ARBA" id="ARBA00022723"/>
    </source>
</evidence>